<feature type="transmembrane region" description="Helical" evidence="7">
    <location>
        <begin position="433"/>
        <end position="457"/>
    </location>
</feature>
<evidence type="ECO:0000256" key="6">
    <source>
        <dbReference type="ARBA" id="ARBA00023180"/>
    </source>
</evidence>
<feature type="transmembrane region" description="Helical" evidence="7">
    <location>
        <begin position="164"/>
        <end position="183"/>
    </location>
</feature>
<name>A0A914Z0C3_9BILA</name>
<feature type="transmembrane region" description="Helical" evidence="7">
    <location>
        <begin position="105"/>
        <end position="124"/>
    </location>
</feature>
<keyword evidence="9" id="KW-1185">Reference proteome</keyword>
<evidence type="ECO:0000256" key="7">
    <source>
        <dbReference type="SAM" id="Phobius"/>
    </source>
</evidence>
<evidence type="ECO:0000256" key="8">
    <source>
        <dbReference type="SAM" id="SignalP"/>
    </source>
</evidence>
<feature type="transmembrane region" description="Helical" evidence="7">
    <location>
        <begin position="131"/>
        <end position="152"/>
    </location>
</feature>
<keyword evidence="6" id="KW-0325">Glycoprotein</keyword>
<evidence type="ECO:0000256" key="3">
    <source>
        <dbReference type="ARBA" id="ARBA00022692"/>
    </source>
</evidence>
<feature type="transmembrane region" description="Helical" evidence="7">
    <location>
        <begin position="264"/>
        <end position="284"/>
    </location>
</feature>
<feature type="chain" id="PRO_5037571172" evidence="8">
    <location>
        <begin position="20"/>
        <end position="463"/>
    </location>
</feature>
<accession>A0A914Z0C3</accession>
<evidence type="ECO:0000256" key="4">
    <source>
        <dbReference type="ARBA" id="ARBA00022989"/>
    </source>
</evidence>
<sequence>MAVLGFHLVITLIALTVFSKLKSRLSFCHLLVLKGLYYFLPPSQEQLRSIVGKKYNEKKKRQRYNDNDIFNVPKDTPIQLTKFPLTPVDLNGIPFFDTLCFVFDYLIFALIVFTLSEIFIYFFPTNRDTNVSIIWLFIAAAFMLQGLAKLTASNIGSPELTAERNLIFCFCAISFLFCTVFTMSCDKYMDIQFTEGYKNFTQIIGNFMKEQKIYAISNYENKSPILLYLFLSTMFSALASMTLFPSLRYSTMYIRASLEASKPMQLLLHITFLLPVFILTLFMNPVRRHFVEGRYESITPSRFEAARIFLIVIWALLRLITAKIHFQSFLDSPCRKLQQLQKETGYIKSNEVQKLVIQYAQYFCAAALQYFLPVFLTLVVSLILKNLGDIDFFGTFNPSATTEIPKEMPAEIIDSNSLASLRILLNFSAQKAFWSYCLVNLLIINVALTAFGTIYSYNFVQEN</sequence>
<dbReference type="Pfam" id="PF10268">
    <property type="entry name" value="Tmemb_161AB"/>
    <property type="match status" value="1"/>
</dbReference>
<keyword evidence="4 7" id="KW-1133">Transmembrane helix</keyword>
<protein>
    <submittedName>
        <fullName evidence="10">Transmembrane protein 161B</fullName>
    </submittedName>
</protein>
<evidence type="ECO:0000256" key="2">
    <source>
        <dbReference type="ARBA" id="ARBA00009706"/>
    </source>
</evidence>
<evidence type="ECO:0000256" key="1">
    <source>
        <dbReference type="ARBA" id="ARBA00004141"/>
    </source>
</evidence>
<dbReference type="InterPro" id="IPR019395">
    <property type="entry name" value="Transmembrane_161A/B"/>
</dbReference>
<dbReference type="AlphaFoldDB" id="A0A914Z0C3"/>
<feature type="transmembrane region" description="Helical" evidence="7">
    <location>
        <begin position="305"/>
        <end position="326"/>
    </location>
</feature>
<feature type="signal peptide" evidence="8">
    <location>
        <begin position="1"/>
        <end position="19"/>
    </location>
</feature>
<dbReference type="PANTHER" id="PTHR13624:SF6">
    <property type="entry name" value="EMEI"/>
    <property type="match status" value="1"/>
</dbReference>
<reference evidence="10" key="1">
    <citation type="submission" date="2022-11" db="UniProtKB">
        <authorList>
            <consortium name="WormBaseParasite"/>
        </authorList>
    </citation>
    <scope>IDENTIFICATION</scope>
</reference>
<evidence type="ECO:0000313" key="10">
    <source>
        <dbReference type="WBParaSite" id="PSU_v2.g5620.t1"/>
    </source>
</evidence>
<comment type="subcellular location">
    <subcellularLocation>
        <location evidence="1">Membrane</location>
        <topology evidence="1">Multi-pass membrane protein</topology>
    </subcellularLocation>
</comment>
<feature type="transmembrane region" description="Helical" evidence="7">
    <location>
        <begin position="225"/>
        <end position="244"/>
    </location>
</feature>
<keyword evidence="8" id="KW-0732">Signal</keyword>
<dbReference type="GO" id="GO:0016020">
    <property type="term" value="C:membrane"/>
    <property type="evidence" value="ECO:0007669"/>
    <property type="project" value="UniProtKB-SubCell"/>
</dbReference>
<keyword evidence="3 7" id="KW-0812">Transmembrane</keyword>
<comment type="similarity">
    <text evidence="2">Belongs to the TMEM161 family.</text>
</comment>
<feature type="transmembrane region" description="Helical" evidence="7">
    <location>
        <begin position="359"/>
        <end position="384"/>
    </location>
</feature>
<keyword evidence="5 7" id="KW-0472">Membrane</keyword>
<organism evidence="9 10">
    <name type="scientific">Panagrolaimus superbus</name>
    <dbReference type="NCBI Taxonomy" id="310955"/>
    <lineage>
        <taxon>Eukaryota</taxon>
        <taxon>Metazoa</taxon>
        <taxon>Ecdysozoa</taxon>
        <taxon>Nematoda</taxon>
        <taxon>Chromadorea</taxon>
        <taxon>Rhabditida</taxon>
        <taxon>Tylenchina</taxon>
        <taxon>Panagrolaimomorpha</taxon>
        <taxon>Panagrolaimoidea</taxon>
        <taxon>Panagrolaimidae</taxon>
        <taxon>Panagrolaimus</taxon>
    </lineage>
</organism>
<dbReference type="PANTHER" id="PTHR13624">
    <property type="entry name" value="RE42071P"/>
    <property type="match status" value="1"/>
</dbReference>
<evidence type="ECO:0000313" key="9">
    <source>
        <dbReference type="Proteomes" id="UP000887577"/>
    </source>
</evidence>
<dbReference type="Proteomes" id="UP000887577">
    <property type="component" value="Unplaced"/>
</dbReference>
<dbReference type="WBParaSite" id="PSU_v2.g5620.t1">
    <property type="protein sequence ID" value="PSU_v2.g5620.t1"/>
    <property type="gene ID" value="PSU_v2.g5620"/>
</dbReference>
<evidence type="ECO:0000256" key="5">
    <source>
        <dbReference type="ARBA" id="ARBA00023136"/>
    </source>
</evidence>
<proteinExistence type="inferred from homology"/>